<dbReference type="InterPro" id="IPR043519">
    <property type="entry name" value="NT_sf"/>
</dbReference>
<evidence type="ECO:0000256" key="8">
    <source>
        <dbReference type="ARBA" id="ARBA00023242"/>
    </source>
</evidence>
<dbReference type="InterPro" id="IPR001357">
    <property type="entry name" value="BRCT_dom"/>
</dbReference>
<evidence type="ECO:0000256" key="6">
    <source>
        <dbReference type="ARBA" id="ARBA00022723"/>
    </source>
</evidence>
<dbReference type="PROSITE" id="PS50172">
    <property type="entry name" value="BRCT"/>
    <property type="match status" value="1"/>
</dbReference>
<dbReference type="STRING" id="84645.A0A498LVP0"/>
<keyword evidence="4 9" id="KW-0808">Transferase</keyword>
<keyword evidence="5 9" id="KW-0548">Nucleotidyltransferase</keyword>
<dbReference type="InterPro" id="IPR027421">
    <property type="entry name" value="DNA_pol_lamdba_lyase_dom_sf"/>
</dbReference>
<feature type="binding site" evidence="10">
    <location>
        <position position="389"/>
    </location>
    <ligand>
        <name>Mg(2+)</name>
        <dbReference type="ChEBI" id="CHEBI:18420"/>
    </ligand>
</feature>
<evidence type="ECO:0000313" key="12">
    <source>
        <dbReference type="EMBL" id="RXN09385.1"/>
    </source>
</evidence>
<evidence type="ECO:0000256" key="1">
    <source>
        <dbReference type="ARBA" id="ARBA00001946"/>
    </source>
</evidence>
<evidence type="ECO:0000256" key="3">
    <source>
        <dbReference type="ARBA" id="ARBA00008323"/>
    </source>
</evidence>
<dbReference type="InterPro" id="IPR018944">
    <property type="entry name" value="DNA_pol_lambd_fingers_domain"/>
</dbReference>
<dbReference type="SUPFAM" id="SSF81585">
    <property type="entry name" value="PsbU/PolX domain-like"/>
    <property type="match status" value="1"/>
</dbReference>
<dbReference type="PRINTS" id="PR00871">
    <property type="entry name" value="DNAPOLXTDT"/>
</dbReference>
<evidence type="ECO:0000256" key="2">
    <source>
        <dbReference type="ARBA" id="ARBA00004123"/>
    </source>
</evidence>
<dbReference type="AlphaFoldDB" id="A0A498LVP0"/>
<dbReference type="FunFam" id="3.40.50.10190:FF:000035">
    <property type="entry name" value="DNA-directed DNA/RNA polymerase mu"/>
    <property type="match status" value="1"/>
</dbReference>
<dbReference type="GO" id="GO:0003912">
    <property type="term" value="F:DNA nucleotidylexotransferase activity"/>
    <property type="evidence" value="ECO:0007669"/>
    <property type="project" value="TreeGrafter"/>
</dbReference>
<dbReference type="PRINTS" id="PR00869">
    <property type="entry name" value="DNAPOLX"/>
</dbReference>
<evidence type="ECO:0000259" key="11">
    <source>
        <dbReference type="PROSITE" id="PS50172"/>
    </source>
</evidence>
<dbReference type="SUPFAM" id="SSF47802">
    <property type="entry name" value="DNA polymerase beta, N-terminal domain-like"/>
    <property type="match status" value="1"/>
</dbReference>
<dbReference type="PIRSF" id="PIRSF000817">
    <property type="entry name" value="DNA_NT"/>
    <property type="match status" value="1"/>
</dbReference>
<dbReference type="Pfam" id="PF00533">
    <property type="entry name" value="BRCT"/>
    <property type="match status" value="1"/>
</dbReference>
<proteinExistence type="inferred from homology"/>
<dbReference type="GO" id="GO:0003677">
    <property type="term" value="F:DNA binding"/>
    <property type="evidence" value="ECO:0007669"/>
    <property type="project" value="UniProtKB-UniRule"/>
</dbReference>
<dbReference type="PROSITE" id="PS00522">
    <property type="entry name" value="DNA_POLYMERASE_X"/>
    <property type="match status" value="1"/>
</dbReference>
<evidence type="ECO:0000256" key="4">
    <source>
        <dbReference type="ARBA" id="ARBA00022679"/>
    </source>
</evidence>
<evidence type="ECO:0000256" key="9">
    <source>
        <dbReference type="PIRNR" id="PIRNR000817"/>
    </source>
</evidence>
<dbReference type="GO" id="GO:0006303">
    <property type="term" value="P:double-strand break repair via nonhomologous end joining"/>
    <property type="evidence" value="ECO:0007669"/>
    <property type="project" value="TreeGrafter"/>
</dbReference>
<dbReference type="Gene3D" id="3.40.50.10190">
    <property type="entry name" value="BRCT domain"/>
    <property type="match status" value="1"/>
</dbReference>
<comment type="cofactor">
    <cofactor evidence="1 10">
        <name>Mg(2+)</name>
        <dbReference type="ChEBI" id="CHEBI:18420"/>
    </cofactor>
</comment>
<dbReference type="GO" id="GO:0046872">
    <property type="term" value="F:metal ion binding"/>
    <property type="evidence" value="ECO:0007669"/>
    <property type="project" value="UniProtKB-UniRule"/>
</dbReference>
<dbReference type="FunFam" id="1.10.150.20:FF:000010">
    <property type="entry name" value="DNA polymerase lambda"/>
    <property type="match status" value="1"/>
</dbReference>
<evidence type="ECO:0000256" key="7">
    <source>
        <dbReference type="ARBA" id="ARBA00022842"/>
    </source>
</evidence>
<dbReference type="InterPro" id="IPR028207">
    <property type="entry name" value="DNA_pol_B_palm_palm"/>
</dbReference>
<dbReference type="PANTHER" id="PTHR11276:SF21">
    <property type="entry name" value="DNA NUCLEOTIDYLEXOTRANSFERASE"/>
    <property type="match status" value="1"/>
</dbReference>
<evidence type="ECO:0000256" key="10">
    <source>
        <dbReference type="PIRSR" id="PIRSR000817-1"/>
    </source>
</evidence>
<dbReference type="SMART" id="SM00292">
    <property type="entry name" value="BRCT"/>
    <property type="match status" value="1"/>
</dbReference>
<keyword evidence="6 9" id="KW-0479">Metal-binding</keyword>
<organism evidence="12 13">
    <name type="scientific">Labeo rohita</name>
    <name type="common">Indian major carp</name>
    <name type="synonym">Cyprinus rohita</name>
    <dbReference type="NCBI Taxonomy" id="84645"/>
    <lineage>
        <taxon>Eukaryota</taxon>
        <taxon>Metazoa</taxon>
        <taxon>Chordata</taxon>
        <taxon>Craniata</taxon>
        <taxon>Vertebrata</taxon>
        <taxon>Euteleostomi</taxon>
        <taxon>Actinopterygii</taxon>
        <taxon>Neopterygii</taxon>
        <taxon>Teleostei</taxon>
        <taxon>Ostariophysi</taxon>
        <taxon>Cypriniformes</taxon>
        <taxon>Cyprinidae</taxon>
        <taxon>Labeoninae</taxon>
        <taxon>Labeonini</taxon>
        <taxon>Labeo</taxon>
    </lineage>
</organism>
<dbReference type="GO" id="GO:0003887">
    <property type="term" value="F:DNA-directed DNA polymerase activity"/>
    <property type="evidence" value="ECO:0007669"/>
    <property type="project" value="UniProtKB-UniRule"/>
</dbReference>
<dbReference type="InterPro" id="IPR019843">
    <property type="entry name" value="DNA_pol-X_BS"/>
</dbReference>
<feature type="binding site" evidence="10">
    <location>
        <position position="304"/>
    </location>
    <ligand>
        <name>Mg(2+)</name>
        <dbReference type="ChEBI" id="CHEBI:18420"/>
    </ligand>
</feature>
<gene>
    <name evidence="12" type="ORF">ROHU_031448</name>
</gene>
<dbReference type="Gene3D" id="1.10.150.110">
    <property type="entry name" value="DNA polymerase beta, N-terminal domain-like"/>
    <property type="match status" value="1"/>
</dbReference>
<keyword evidence="13" id="KW-1185">Reference proteome</keyword>
<dbReference type="Proteomes" id="UP000290572">
    <property type="component" value="Unassembled WGS sequence"/>
</dbReference>
<dbReference type="Pfam" id="PF10391">
    <property type="entry name" value="DNA_pol_lambd_f"/>
    <property type="match status" value="1"/>
</dbReference>
<dbReference type="SMART" id="SM00483">
    <property type="entry name" value="POLXc"/>
    <property type="match status" value="1"/>
</dbReference>
<accession>A0A498LVP0</accession>
<evidence type="ECO:0000256" key="5">
    <source>
        <dbReference type="ARBA" id="ARBA00022695"/>
    </source>
</evidence>
<protein>
    <submittedName>
        <fullName evidence="12">DNA nucleotidylexotransferase</fullName>
    </submittedName>
</protein>
<dbReference type="Gene3D" id="3.30.460.10">
    <property type="entry name" value="Beta Polymerase, domain 2"/>
    <property type="match status" value="1"/>
</dbReference>
<keyword evidence="8 9" id="KW-0539">Nucleus</keyword>
<comment type="subcellular location">
    <subcellularLocation>
        <location evidence="2 9">Nucleus</location>
    </subcellularLocation>
</comment>
<keyword evidence="7 9" id="KW-0460">Magnesium</keyword>
<dbReference type="InterPro" id="IPR022312">
    <property type="entry name" value="DNA_pol_X"/>
</dbReference>
<dbReference type="Pfam" id="PF14792">
    <property type="entry name" value="DNA_pol_B_palm"/>
    <property type="match status" value="1"/>
</dbReference>
<dbReference type="InterPro" id="IPR002054">
    <property type="entry name" value="DNA-dir_DNA_pol_X"/>
</dbReference>
<dbReference type="SUPFAM" id="SSF81301">
    <property type="entry name" value="Nucleotidyltransferase"/>
    <property type="match status" value="1"/>
</dbReference>
<feature type="domain" description="BRCT" evidence="11">
    <location>
        <begin position="22"/>
        <end position="119"/>
    </location>
</feature>
<comment type="similarity">
    <text evidence="3 9">Belongs to the DNA polymerase type-X family.</text>
</comment>
<dbReference type="Gene3D" id="1.10.150.20">
    <property type="entry name" value="5' to 3' exonuclease, C-terminal subdomain"/>
    <property type="match status" value="1"/>
</dbReference>
<dbReference type="SUPFAM" id="SSF52113">
    <property type="entry name" value="BRCT domain"/>
    <property type="match status" value="1"/>
</dbReference>
<dbReference type="GO" id="GO:0005634">
    <property type="term" value="C:nucleus"/>
    <property type="evidence" value="ECO:0007669"/>
    <property type="project" value="UniProtKB-SubCell"/>
</dbReference>
<dbReference type="EMBL" id="QBIY01013284">
    <property type="protein sequence ID" value="RXN09385.1"/>
    <property type="molecule type" value="Genomic_DNA"/>
</dbReference>
<dbReference type="PANTHER" id="PTHR11276">
    <property type="entry name" value="DNA POLYMERASE TYPE-X FAMILY MEMBER"/>
    <property type="match status" value="1"/>
</dbReference>
<feature type="binding site" evidence="10">
    <location>
        <position position="306"/>
    </location>
    <ligand>
        <name>Mg(2+)</name>
        <dbReference type="ChEBI" id="CHEBI:18420"/>
    </ligand>
</feature>
<dbReference type="CDD" id="cd17713">
    <property type="entry name" value="BRCT_polymerase_mu_like"/>
    <property type="match status" value="1"/>
</dbReference>
<sequence length="417" mass="47384">MFPTALPTRKRRRPEVAFARGREEVKFRDVTLYLVERRMGKSRRNFLSNLARSKGFCVDDALSADVTHVVSEGNAAQELWNWLEEQGFGEMRDKHVLHISWFTESMSAGRPVPVEIRHYIQDALEVLAENLEFCGDQGPNMAFRRAASVLKSLPAGLRRLEDTQHLPCLGEHSRAIIEAYLTSLSSQEIFECGSSSRVEEILNDERYRTMKLFSSVFGVGPKTAENWFCRGLRTFEQVLSEPSIRLNRMQTAGFLFYEDISKPVSRTEASALKIIVEEAVIFVNPSATVSITGGFRRGKEFGHDVDFIIKTPEAGQEDTILPAVIERFKSQNILLYSDLQESTFDLRQLPTQRFEAMDHFSKCFLIVKLKCEQETDARAARDWKAIRVDLVAPPLERYAYALLGWTGSTVQAQISAL</sequence>
<reference evidence="12 13" key="1">
    <citation type="submission" date="2018-03" db="EMBL/GenBank/DDBJ databases">
        <title>Draft genome sequence of Rohu Carp (Labeo rohita).</title>
        <authorList>
            <person name="Das P."/>
            <person name="Kushwaha B."/>
            <person name="Joshi C.G."/>
            <person name="Kumar D."/>
            <person name="Nagpure N.S."/>
            <person name="Sahoo L."/>
            <person name="Das S.P."/>
            <person name="Bit A."/>
            <person name="Patnaik S."/>
            <person name="Meher P.K."/>
            <person name="Jayasankar P."/>
            <person name="Koringa P.G."/>
            <person name="Patel N.V."/>
            <person name="Hinsu A.T."/>
            <person name="Kumar R."/>
            <person name="Pandey M."/>
            <person name="Agarwal S."/>
            <person name="Srivastava S."/>
            <person name="Singh M."/>
            <person name="Iquebal M.A."/>
            <person name="Jaiswal S."/>
            <person name="Angadi U.B."/>
            <person name="Kumar N."/>
            <person name="Raza M."/>
            <person name="Shah T.M."/>
            <person name="Rai A."/>
            <person name="Jena J.K."/>
        </authorList>
    </citation>
    <scope>NUCLEOTIDE SEQUENCE [LARGE SCALE GENOMIC DNA]</scope>
    <source>
        <strain evidence="12">DASCIFA01</strain>
        <tissue evidence="12">Testis</tissue>
    </source>
</reference>
<name>A0A498LVP0_LABRO</name>
<comment type="caution">
    <text evidence="12">The sequence shown here is derived from an EMBL/GenBank/DDBJ whole genome shotgun (WGS) entry which is preliminary data.</text>
</comment>
<dbReference type="InterPro" id="IPR036420">
    <property type="entry name" value="BRCT_dom_sf"/>
</dbReference>
<dbReference type="CDD" id="cd00141">
    <property type="entry name" value="NT_POLXc"/>
    <property type="match status" value="1"/>
</dbReference>
<evidence type="ECO:0000313" key="13">
    <source>
        <dbReference type="Proteomes" id="UP000290572"/>
    </source>
</evidence>
<dbReference type="InterPro" id="IPR001726">
    <property type="entry name" value="TdT/Mu"/>
</dbReference>